<comment type="caution">
    <text evidence="8">The sequence shown here is derived from an EMBL/GenBank/DDBJ whole genome shotgun (WGS) entry which is preliminary data.</text>
</comment>
<evidence type="ECO:0000256" key="6">
    <source>
        <dbReference type="ARBA" id="ARBA00022989"/>
    </source>
</evidence>
<evidence type="ECO:0000256" key="2">
    <source>
        <dbReference type="ARBA" id="ARBA00007776"/>
    </source>
</evidence>
<dbReference type="Pfam" id="PF04093">
    <property type="entry name" value="MreD"/>
    <property type="match status" value="1"/>
</dbReference>
<dbReference type="Proteomes" id="UP000078336">
    <property type="component" value="Unassembled WGS sequence"/>
</dbReference>
<keyword evidence="3" id="KW-1003">Cell membrane</keyword>
<keyword evidence="4" id="KW-0812">Transmembrane</keyword>
<accession>A0A178T6N0</accession>
<reference evidence="8 9" key="1">
    <citation type="submission" date="2016-03" db="EMBL/GenBank/DDBJ databases">
        <title>Spore heat resistance.</title>
        <authorList>
            <person name="Boekhorst J."/>
            <person name="Berendsen E.M."/>
            <person name="Wells-Bennik M.H."/>
            <person name="Kuipers O.P."/>
        </authorList>
    </citation>
    <scope>NUCLEOTIDE SEQUENCE [LARGE SCALE GENOMIC DNA]</scope>
    <source>
        <strain evidence="8 9">AF16</strain>
    </source>
</reference>
<dbReference type="PATRIC" id="fig|33934.7.peg.2622"/>
<dbReference type="GO" id="GO:0005886">
    <property type="term" value="C:plasma membrane"/>
    <property type="evidence" value="ECO:0007669"/>
    <property type="project" value="UniProtKB-SubCell"/>
</dbReference>
<dbReference type="NCBIfam" id="TIGR03426">
    <property type="entry name" value="shape_MreD"/>
    <property type="match status" value="1"/>
</dbReference>
<evidence type="ECO:0000256" key="3">
    <source>
        <dbReference type="ARBA" id="ARBA00022475"/>
    </source>
</evidence>
<gene>
    <name evidence="8" type="ORF">TAF16_2292</name>
</gene>
<dbReference type="AlphaFoldDB" id="A0A178T6N0"/>
<evidence type="ECO:0000313" key="8">
    <source>
        <dbReference type="EMBL" id="OAO77096.1"/>
    </source>
</evidence>
<dbReference type="GO" id="GO:0008360">
    <property type="term" value="P:regulation of cell shape"/>
    <property type="evidence" value="ECO:0007669"/>
    <property type="project" value="UniProtKB-KW"/>
</dbReference>
<comment type="similarity">
    <text evidence="2">Belongs to the MreD family.</text>
</comment>
<evidence type="ECO:0000256" key="5">
    <source>
        <dbReference type="ARBA" id="ARBA00022960"/>
    </source>
</evidence>
<proteinExistence type="inferred from homology"/>
<evidence type="ECO:0000256" key="4">
    <source>
        <dbReference type="ARBA" id="ARBA00022692"/>
    </source>
</evidence>
<dbReference type="EMBL" id="LUCQ01000138">
    <property type="protein sequence ID" value="OAO77096.1"/>
    <property type="molecule type" value="Genomic_DNA"/>
</dbReference>
<evidence type="ECO:0000256" key="7">
    <source>
        <dbReference type="ARBA" id="ARBA00023136"/>
    </source>
</evidence>
<dbReference type="RefSeq" id="WP_004889239.1">
    <property type="nucleotide sequence ID" value="NZ_CP021838.1"/>
</dbReference>
<protein>
    <submittedName>
        <fullName evidence="8">Rod shape-determining protein MreD</fullName>
    </submittedName>
</protein>
<keyword evidence="6" id="KW-1133">Transmembrane helix</keyword>
<evidence type="ECO:0000313" key="9">
    <source>
        <dbReference type="Proteomes" id="UP000078336"/>
    </source>
</evidence>
<keyword evidence="5" id="KW-0133">Cell shape</keyword>
<comment type="subcellular location">
    <subcellularLocation>
        <location evidence="1">Cell membrane</location>
        <topology evidence="1">Multi-pass membrane protein</topology>
    </subcellularLocation>
</comment>
<evidence type="ECO:0000256" key="1">
    <source>
        <dbReference type="ARBA" id="ARBA00004651"/>
    </source>
</evidence>
<name>A0A178T6N0_9BACL</name>
<sequence length="174" mass="19899">MNRFFLSSLVTVVFLFESIIVQLLSYPLFDVYLLVPRMLLVFIVFITIFIGQTEGMTYGFIFGLLYDVAYTELLGAYAFAFSLIAYLIAKAMNVFHKNAWTASFFAIVAIACVEWYAYAIQLVIGGTTMSVQTFLQARFLPTLFIHTIVILVIAYPLKQTLLKWHKKQDESSRV</sequence>
<organism evidence="8 9">
    <name type="scientific">Anoxybacillus flavithermus</name>
    <dbReference type="NCBI Taxonomy" id="33934"/>
    <lineage>
        <taxon>Bacteria</taxon>
        <taxon>Bacillati</taxon>
        <taxon>Bacillota</taxon>
        <taxon>Bacilli</taxon>
        <taxon>Bacillales</taxon>
        <taxon>Anoxybacillaceae</taxon>
        <taxon>Anoxybacillus</taxon>
    </lineage>
</organism>
<dbReference type="InterPro" id="IPR007227">
    <property type="entry name" value="Cell_shape_determining_MreD"/>
</dbReference>
<keyword evidence="7" id="KW-0472">Membrane</keyword>
<dbReference type="OrthoDB" id="1653857at2"/>
<keyword evidence="9" id="KW-1185">Reference proteome</keyword>